<dbReference type="Proteomes" id="UP000836788">
    <property type="component" value="Chromosome 9"/>
</dbReference>
<feature type="region of interest" description="Disordered" evidence="1">
    <location>
        <begin position="124"/>
        <end position="181"/>
    </location>
</feature>
<evidence type="ECO:0000256" key="1">
    <source>
        <dbReference type="SAM" id="MobiDB-lite"/>
    </source>
</evidence>
<feature type="compositionally biased region" description="Polar residues" evidence="1">
    <location>
        <begin position="151"/>
        <end position="169"/>
    </location>
</feature>
<proteinExistence type="predicted"/>
<evidence type="ECO:0000313" key="2">
    <source>
        <dbReference type="EMBL" id="CAG9294582.1"/>
    </source>
</evidence>
<reference evidence="2" key="1">
    <citation type="submission" date="2022-02" db="EMBL/GenBank/DDBJ databases">
        <authorList>
            <person name="Giguere J D."/>
        </authorList>
    </citation>
    <scope>NUCLEOTIDE SEQUENCE</scope>
    <source>
        <strain evidence="2">CCAP 1055/1</strain>
    </source>
</reference>
<name>A0A8J9T8C0_PHATR</name>
<protein>
    <submittedName>
        <fullName evidence="2">Uncharacterized protein</fullName>
    </submittedName>
</protein>
<feature type="region of interest" description="Disordered" evidence="1">
    <location>
        <begin position="17"/>
        <end position="38"/>
    </location>
</feature>
<sequence length="238" mass="26718">MDHLKVWIESQSRSRDEGAALASSTTSNGFRPPSLRTSSTYDNDETFNKVALNLLSWHEGLNLSIQETIMAILLSPRERSSFFEGMHIRLSRSAHFSPSTASLVQTIESKFGTELKQIVEEESGEKNLHPFYNRQESSDSLPPTTPRHIRSNSSVDFSEPSISATGSKHTSNRRRFFSETTPGPASFFRAPKVRNLDWKLTETIEQVQSLRLDGTFGLQSRSGRGEYQPPSPLARLSL</sequence>
<gene>
    <name evidence="2" type="ORF">PTTT1_LOCUS55153</name>
</gene>
<dbReference type="EMBL" id="OU594950">
    <property type="protein sequence ID" value="CAG9294582.1"/>
    <property type="molecule type" value="Genomic_DNA"/>
</dbReference>
<dbReference type="AlphaFoldDB" id="A0A8J9T8C0"/>
<feature type="compositionally biased region" description="Polar residues" evidence="1">
    <location>
        <begin position="22"/>
        <end position="38"/>
    </location>
</feature>
<feature type="region of interest" description="Disordered" evidence="1">
    <location>
        <begin position="217"/>
        <end position="238"/>
    </location>
</feature>
<accession>A0A8J9T8C0</accession>
<organism evidence="2">
    <name type="scientific">Phaeodactylum tricornutum</name>
    <name type="common">Diatom</name>
    <dbReference type="NCBI Taxonomy" id="2850"/>
    <lineage>
        <taxon>Eukaryota</taxon>
        <taxon>Sar</taxon>
        <taxon>Stramenopiles</taxon>
        <taxon>Ochrophyta</taxon>
        <taxon>Bacillariophyta</taxon>
        <taxon>Bacillariophyceae</taxon>
        <taxon>Bacillariophycidae</taxon>
        <taxon>Naviculales</taxon>
        <taxon>Phaeodactylaceae</taxon>
        <taxon>Phaeodactylum</taxon>
    </lineage>
</organism>